<accession>A0ABY2GSJ4</accession>
<organism evidence="2 3">
    <name type="scientific">Trichoderma ghanense</name>
    <dbReference type="NCBI Taxonomy" id="65468"/>
    <lineage>
        <taxon>Eukaryota</taxon>
        <taxon>Fungi</taxon>
        <taxon>Dikarya</taxon>
        <taxon>Ascomycota</taxon>
        <taxon>Pezizomycotina</taxon>
        <taxon>Sordariomycetes</taxon>
        <taxon>Hypocreomycetidae</taxon>
        <taxon>Hypocreales</taxon>
        <taxon>Hypocreaceae</taxon>
        <taxon>Trichoderma</taxon>
    </lineage>
</organism>
<dbReference type="RefSeq" id="XP_073555098.1">
    <property type="nucleotide sequence ID" value="XM_073706437.1"/>
</dbReference>
<gene>
    <name evidence="2" type="ORF">CCMA1212_009350</name>
</gene>
<feature type="region of interest" description="Disordered" evidence="1">
    <location>
        <begin position="67"/>
        <end position="90"/>
    </location>
</feature>
<comment type="caution">
    <text evidence="2">The sequence shown here is derived from an EMBL/GenBank/DDBJ whole genome shotgun (WGS) entry which is preliminary data.</text>
</comment>
<evidence type="ECO:0000313" key="2">
    <source>
        <dbReference type="EMBL" id="TFA98896.1"/>
    </source>
</evidence>
<reference evidence="2 3" key="1">
    <citation type="submission" date="2018-01" db="EMBL/GenBank/DDBJ databases">
        <title>Genome characterization of the sugarcane-associated fungus Trichoderma ghanense CCMA-1212 and their application in lignocelulose bioconversion.</title>
        <authorList>
            <person name="Steindorff A.S."/>
            <person name="Mendes T.D."/>
            <person name="Vilela E.S.D."/>
            <person name="Rodrigues D.S."/>
            <person name="Formighieri E.F."/>
            <person name="Melo I.S."/>
            <person name="Favaro L.C.L."/>
        </authorList>
    </citation>
    <scope>NUCLEOTIDE SEQUENCE [LARGE SCALE GENOMIC DNA]</scope>
    <source>
        <strain evidence="2 3">CCMA-1212</strain>
    </source>
</reference>
<protein>
    <submittedName>
        <fullName evidence="2">Uncharacterized protein</fullName>
    </submittedName>
</protein>
<feature type="region of interest" description="Disordered" evidence="1">
    <location>
        <begin position="27"/>
        <end position="49"/>
    </location>
</feature>
<keyword evidence="3" id="KW-1185">Reference proteome</keyword>
<feature type="compositionally biased region" description="Polar residues" evidence="1">
    <location>
        <begin position="67"/>
        <end position="80"/>
    </location>
</feature>
<proteinExistence type="predicted"/>
<evidence type="ECO:0000256" key="1">
    <source>
        <dbReference type="SAM" id="MobiDB-lite"/>
    </source>
</evidence>
<dbReference type="EMBL" id="PPTA01000017">
    <property type="protein sequence ID" value="TFA98896.1"/>
    <property type="molecule type" value="Genomic_DNA"/>
</dbReference>
<dbReference type="Proteomes" id="UP001642720">
    <property type="component" value="Unassembled WGS sequence"/>
</dbReference>
<evidence type="ECO:0000313" key="3">
    <source>
        <dbReference type="Proteomes" id="UP001642720"/>
    </source>
</evidence>
<name>A0ABY2GSJ4_9HYPO</name>
<sequence>MSVNLEVVCYWWRKARIDLVKSRCTLARGGPGHARKRRPLQYATSTASVPATDEPFRQLQLQWSLTGEPTAQTGSLRSPQETPPTGHAVH</sequence>
<dbReference type="GeneID" id="300580887"/>